<reference evidence="2" key="1">
    <citation type="journal article" date="2023" name="Nat. Commun.">
        <title>Diploid and tetraploid genomes of Acorus and the evolution of monocots.</title>
        <authorList>
            <person name="Ma L."/>
            <person name="Liu K.W."/>
            <person name="Li Z."/>
            <person name="Hsiao Y.Y."/>
            <person name="Qi Y."/>
            <person name="Fu T."/>
            <person name="Tang G.D."/>
            <person name="Zhang D."/>
            <person name="Sun W.H."/>
            <person name="Liu D.K."/>
            <person name="Li Y."/>
            <person name="Chen G.Z."/>
            <person name="Liu X.D."/>
            <person name="Liao X.Y."/>
            <person name="Jiang Y.T."/>
            <person name="Yu X."/>
            <person name="Hao Y."/>
            <person name="Huang J."/>
            <person name="Zhao X.W."/>
            <person name="Ke S."/>
            <person name="Chen Y.Y."/>
            <person name="Wu W.L."/>
            <person name="Hsu J.L."/>
            <person name="Lin Y.F."/>
            <person name="Huang M.D."/>
            <person name="Li C.Y."/>
            <person name="Huang L."/>
            <person name="Wang Z.W."/>
            <person name="Zhao X."/>
            <person name="Zhong W.Y."/>
            <person name="Peng D.H."/>
            <person name="Ahmad S."/>
            <person name="Lan S."/>
            <person name="Zhang J.S."/>
            <person name="Tsai W.C."/>
            <person name="Van de Peer Y."/>
            <person name="Liu Z.J."/>
        </authorList>
    </citation>
    <scope>NUCLEOTIDE SEQUENCE</scope>
    <source>
        <strain evidence="2">SCP</strain>
    </source>
</reference>
<proteinExistence type="inferred from homology"/>
<dbReference type="InterPro" id="IPR003676">
    <property type="entry name" value="SAUR_fam"/>
</dbReference>
<dbReference type="EMBL" id="JAUJYN010000004">
    <property type="protein sequence ID" value="KAK1274417.1"/>
    <property type="molecule type" value="Genomic_DNA"/>
</dbReference>
<reference evidence="2" key="2">
    <citation type="submission" date="2023-06" db="EMBL/GenBank/DDBJ databases">
        <authorList>
            <person name="Ma L."/>
            <person name="Liu K.-W."/>
            <person name="Li Z."/>
            <person name="Hsiao Y.-Y."/>
            <person name="Qi Y."/>
            <person name="Fu T."/>
            <person name="Tang G."/>
            <person name="Zhang D."/>
            <person name="Sun W.-H."/>
            <person name="Liu D.-K."/>
            <person name="Li Y."/>
            <person name="Chen G.-Z."/>
            <person name="Liu X.-D."/>
            <person name="Liao X.-Y."/>
            <person name="Jiang Y.-T."/>
            <person name="Yu X."/>
            <person name="Hao Y."/>
            <person name="Huang J."/>
            <person name="Zhao X.-W."/>
            <person name="Ke S."/>
            <person name="Chen Y.-Y."/>
            <person name="Wu W.-L."/>
            <person name="Hsu J.-L."/>
            <person name="Lin Y.-F."/>
            <person name="Huang M.-D."/>
            <person name="Li C.-Y."/>
            <person name="Huang L."/>
            <person name="Wang Z.-W."/>
            <person name="Zhao X."/>
            <person name="Zhong W.-Y."/>
            <person name="Peng D.-H."/>
            <person name="Ahmad S."/>
            <person name="Lan S."/>
            <person name="Zhang J.-S."/>
            <person name="Tsai W.-C."/>
            <person name="Van De Peer Y."/>
            <person name="Liu Z.-J."/>
        </authorList>
    </citation>
    <scope>NUCLEOTIDE SEQUENCE</scope>
    <source>
        <strain evidence="2">SCP</strain>
        <tissue evidence="2">Leaves</tissue>
    </source>
</reference>
<dbReference type="GO" id="GO:0009733">
    <property type="term" value="P:response to auxin"/>
    <property type="evidence" value="ECO:0007669"/>
    <property type="project" value="InterPro"/>
</dbReference>
<name>A0AAV9BE43_ACOGR</name>
<dbReference type="PANTHER" id="PTHR31175">
    <property type="entry name" value="AUXIN-RESPONSIVE FAMILY PROTEIN"/>
    <property type="match status" value="1"/>
</dbReference>
<sequence>MLNLKGLLFKMRRAFRLSRHSSIAKRGHFVVYTADGKRFVVPLGYLESTIFRELFRLSELVFGYPNSGPIKLVCDAVFMEYAFSLVGKNISINVEKALMLSSSFLLRW</sequence>
<evidence type="ECO:0000256" key="1">
    <source>
        <dbReference type="ARBA" id="ARBA00006974"/>
    </source>
</evidence>
<dbReference type="Pfam" id="PF02519">
    <property type="entry name" value="Auxin_inducible"/>
    <property type="match status" value="1"/>
</dbReference>
<keyword evidence="3" id="KW-1185">Reference proteome</keyword>
<evidence type="ECO:0000313" key="3">
    <source>
        <dbReference type="Proteomes" id="UP001179952"/>
    </source>
</evidence>
<gene>
    <name evidence="2" type="ORF">QJS04_geneDACA009711</name>
</gene>
<protein>
    <submittedName>
        <fullName evidence="2">Uncharacterized protein</fullName>
    </submittedName>
</protein>
<dbReference type="AlphaFoldDB" id="A0AAV9BE43"/>
<comment type="caution">
    <text evidence="2">The sequence shown here is derived from an EMBL/GenBank/DDBJ whole genome shotgun (WGS) entry which is preliminary data.</text>
</comment>
<dbReference type="Proteomes" id="UP001179952">
    <property type="component" value="Unassembled WGS sequence"/>
</dbReference>
<evidence type="ECO:0000313" key="2">
    <source>
        <dbReference type="EMBL" id="KAK1274417.1"/>
    </source>
</evidence>
<accession>A0AAV9BE43</accession>
<comment type="similarity">
    <text evidence="1">Belongs to the ARG7 family.</text>
</comment>
<organism evidence="2 3">
    <name type="scientific">Acorus gramineus</name>
    <name type="common">Dwarf sweet flag</name>
    <dbReference type="NCBI Taxonomy" id="55184"/>
    <lineage>
        <taxon>Eukaryota</taxon>
        <taxon>Viridiplantae</taxon>
        <taxon>Streptophyta</taxon>
        <taxon>Embryophyta</taxon>
        <taxon>Tracheophyta</taxon>
        <taxon>Spermatophyta</taxon>
        <taxon>Magnoliopsida</taxon>
        <taxon>Liliopsida</taxon>
        <taxon>Acoraceae</taxon>
        <taxon>Acorus</taxon>
    </lineage>
</organism>